<dbReference type="Proteomes" id="UP000693970">
    <property type="component" value="Unassembled WGS sequence"/>
</dbReference>
<sequence>MRSSSGSRQTHGNHHRPTTDDGLLVDNSMELLMRHSSPLLVDRSTATTPRSSVLSFLSPPERCINSNSNTSPSPLRLNRPRSNPRNRTPNRIEEDVNEEEPVERRVLERQQLLPGINNHEGRMEGRRITIRPMAGAAVGTNIAGTRIRETARAGSTATAPARSRKQGPSHRKVRRWNNDNFVNLAAEINKGGGSLAAAEALLLGSSHASKQRSILDPQQHQSKAMEKFRQDDLARVRQQFFNGELPNQLLLLQQPAVSKRDDISVMTPEERFHRIESRLRRVVVKACENSYAASQVVTIFENYLIGVHTGRDDIVRSHEEWLELLLEPPTVTRRPRKTNNRAESDNDNDDDQSELITRFLFDADSSTSGFHRLLLHGVCQFHGLKAVSSTMTVTVQDDKTKKARVLTATGVLAGTKDNNNIGLVDFITKRQSGGIGEGSGTEDQDLSEKETCKLATLQV</sequence>
<comment type="caution">
    <text evidence="2">The sequence shown here is derived from an EMBL/GenBank/DDBJ whole genome shotgun (WGS) entry which is preliminary data.</text>
</comment>
<evidence type="ECO:0008006" key="4">
    <source>
        <dbReference type="Google" id="ProtNLM"/>
    </source>
</evidence>
<feature type="region of interest" description="Disordered" evidence="1">
    <location>
        <begin position="42"/>
        <end position="104"/>
    </location>
</feature>
<evidence type="ECO:0000256" key="1">
    <source>
        <dbReference type="SAM" id="MobiDB-lite"/>
    </source>
</evidence>
<name>A0A9K3LIP3_9STRA</name>
<reference evidence="2" key="1">
    <citation type="journal article" date="2021" name="Sci. Rep.">
        <title>Diploid genomic architecture of Nitzschia inconspicua, an elite biomass production diatom.</title>
        <authorList>
            <person name="Oliver A."/>
            <person name="Podell S."/>
            <person name="Pinowska A."/>
            <person name="Traller J.C."/>
            <person name="Smith S.R."/>
            <person name="McClure R."/>
            <person name="Beliaev A."/>
            <person name="Bohutskyi P."/>
            <person name="Hill E.A."/>
            <person name="Rabines A."/>
            <person name="Zheng H."/>
            <person name="Allen L.Z."/>
            <person name="Kuo A."/>
            <person name="Grigoriev I.V."/>
            <person name="Allen A.E."/>
            <person name="Hazlebeck D."/>
            <person name="Allen E.E."/>
        </authorList>
    </citation>
    <scope>NUCLEOTIDE SEQUENCE</scope>
    <source>
        <strain evidence="2">Hildebrandi</strain>
    </source>
</reference>
<evidence type="ECO:0000313" key="2">
    <source>
        <dbReference type="EMBL" id="KAG7362837.1"/>
    </source>
</evidence>
<organism evidence="2 3">
    <name type="scientific">Nitzschia inconspicua</name>
    <dbReference type="NCBI Taxonomy" id="303405"/>
    <lineage>
        <taxon>Eukaryota</taxon>
        <taxon>Sar</taxon>
        <taxon>Stramenopiles</taxon>
        <taxon>Ochrophyta</taxon>
        <taxon>Bacillariophyta</taxon>
        <taxon>Bacillariophyceae</taxon>
        <taxon>Bacillariophycidae</taxon>
        <taxon>Bacillariales</taxon>
        <taxon>Bacillariaceae</taxon>
        <taxon>Nitzschia</taxon>
    </lineage>
</organism>
<keyword evidence="3" id="KW-1185">Reference proteome</keyword>
<feature type="region of interest" description="Disordered" evidence="1">
    <location>
        <begin position="147"/>
        <end position="175"/>
    </location>
</feature>
<dbReference type="AlphaFoldDB" id="A0A9K3LIP3"/>
<evidence type="ECO:0000313" key="3">
    <source>
        <dbReference type="Proteomes" id="UP000693970"/>
    </source>
</evidence>
<feature type="compositionally biased region" description="Polar residues" evidence="1">
    <location>
        <begin position="44"/>
        <end position="55"/>
    </location>
</feature>
<reference evidence="2" key="2">
    <citation type="submission" date="2021-04" db="EMBL/GenBank/DDBJ databases">
        <authorList>
            <person name="Podell S."/>
        </authorList>
    </citation>
    <scope>NUCLEOTIDE SEQUENCE</scope>
    <source>
        <strain evidence="2">Hildebrandi</strain>
    </source>
</reference>
<feature type="compositionally biased region" description="Basic residues" evidence="1">
    <location>
        <begin position="162"/>
        <end position="175"/>
    </location>
</feature>
<feature type="region of interest" description="Disordered" evidence="1">
    <location>
        <begin position="1"/>
        <end position="22"/>
    </location>
</feature>
<gene>
    <name evidence="2" type="ORF">IV203_026197</name>
</gene>
<proteinExistence type="predicted"/>
<dbReference type="OrthoDB" id="47368at2759"/>
<protein>
    <recommendedName>
        <fullName evidence="4">R3H-associated N-terminal domain-containing protein</fullName>
    </recommendedName>
</protein>
<dbReference type="EMBL" id="JAGRRH010000010">
    <property type="protein sequence ID" value="KAG7362837.1"/>
    <property type="molecule type" value="Genomic_DNA"/>
</dbReference>
<feature type="compositionally biased region" description="Polar residues" evidence="1">
    <location>
        <begin position="1"/>
        <end position="10"/>
    </location>
</feature>
<accession>A0A9K3LIP3</accession>